<dbReference type="Proteomes" id="UP000216133">
    <property type="component" value="Unassembled WGS sequence"/>
</dbReference>
<proteinExistence type="predicted"/>
<dbReference type="Gene3D" id="1.20.1260.10">
    <property type="match status" value="1"/>
</dbReference>
<feature type="non-terminal residue" evidence="2">
    <location>
        <position position="95"/>
    </location>
</feature>
<feature type="non-terminal residue" evidence="2">
    <location>
        <position position="1"/>
    </location>
</feature>
<organism evidence="2 3">
    <name type="scientific">Shouchella clausii</name>
    <name type="common">Alkalihalobacillus clausii</name>
    <dbReference type="NCBI Taxonomy" id="79880"/>
    <lineage>
        <taxon>Bacteria</taxon>
        <taxon>Bacillati</taxon>
        <taxon>Bacillota</taxon>
        <taxon>Bacilli</taxon>
        <taxon>Bacillales</taxon>
        <taxon>Bacillaceae</taxon>
        <taxon>Shouchella</taxon>
    </lineage>
</organism>
<sequence length="95" mass="10447">FAQCAQNKEAKKYFLKGKELAKKQIKMMEEILLEGDVQFSATSGVTVTTSTVPPFSDKLMMHCIYILNGFSLVGSGTGAFFSLRNDIAMKSMILA</sequence>
<dbReference type="InterPro" id="IPR012347">
    <property type="entry name" value="Ferritin-like"/>
</dbReference>
<dbReference type="InterPro" id="IPR021617">
    <property type="entry name" value="DUF3231"/>
</dbReference>
<gene>
    <name evidence="2" type="ORF">CHH61_23675</name>
</gene>
<keyword evidence="1" id="KW-0812">Transmembrane</keyword>
<feature type="transmembrane region" description="Helical" evidence="1">
    <location>
        <begin position="59"/>
        <end position="83"/>
    </location>
</feature>
<keyword evidence="1" id="KW-1133">Transmembrane helix</keyword>
<keyword evidence="1" id="KW-0472">Membrane</keyword>
<dbReference type="Pfam" id="PF11553">
    <property type="entry name" value="DUF3231"/>
    <property type="match status" value="1"/>
</dbReference>
<accession>A0A268RDW6</accession>
<dbReference type="RefSeq" id="WP_143118033.1">
    <property type="nucleotide sequence ID" value="NZ_NPBS01000388.1"/>
</dbReference>
<dbReference type="EMBL" id="NPBS01000388">
    <property type="protein sequence ID" value="PAF18458.1"/>
    <property type="molecule type" value="Genomic_DNA"/>
</dbReference>
<evidence type="ECO:0000313" key="3">
    <source>
        <dbReference type="Proteomes" id="UP000216133"/>
    </source>
</evidence>
<evidence type="ECO:0000256" key="1">
    <source>
        <dbReference type="SAM" id="Phobius"/>
    </source>
</evidence>
<reference evidence="2 3" key="1">
    <citation type="submission" date="2017-07" db="EMBL/GenBank/DDBJ databases">
        <title>Isolation and whole genome analysis of endospore-forming bacteria from heroin.</title>
        <authorList>
            <person name="Kalinowski J."/>
            <person name="Ahrens B."/>
            <person name="Al-Dilaimi A."/>
            <person name="Winkler A."/>
            <person name="Wibberg D."/>
            <person name="Schleenbecker U."/>
            <person name="Ruckert C."/>
            <person name="Wolfel R."/>
            <person name="Grass G."/>
        </authorList>
    </citation>
    <scope>NUCLEOTIDE SEQUENCE [LARGE SCALE GENOMIC DNA]</scope>
    <source>
        <strain evidence="2 3">7523-2</strain>
    </source>
</reference>
<dbReference type="AlphaFoldDB" id="A0A268RDW6"/>
<name>A0A268RDW6_SHOCL</name>
<comment type="caution">
    <text evidence="2">The sequence shown here is derived from an EMBL/GenBank/DDBJ whole genome shotgun (WGS) entry which is preliminary data.</text>
</comment>
<evidence type="ECO:0000313" key="2">
    <source>
        <dbReference type="EMBL" id="PAF18458.1"/>
    </source>
</evidence>
<protein>
    <submittedName>
        <fullName evidence="2">Uncharacterized protein</fullName>
    </submittedName>
</protein>